<comment type="caution">
    <text evidence="2">The sequence shown here is derived from an EMBL/GenBank/DDBJ whole genome shotgun (WGS) entry which is preliminary data.</text>
</comment>
<evidence type="ECO:0000313" key="2">
    <source>
        <dbReference type="EMBL" id="KAK0521380.1"/>
    </source>
</evidence>
<feature type="region of interest" description="Disordered" evidence="1">
    <location>
        <begin position="369"/>
        <end position="389"/>
    </location>
</feature>
<keyword evidence="3" id="KW-1185">Reference proteome</keyword>
<evidence type="ECO:0000256" key="1">
    <source>
        <dbReference type="SAM" id="MobiDB-lite"/>
    </source>
</evidence>
<organism evidence="2 3">
    <name type="scientific">Tilletia horrida</name>
    <dbReference type="NCBI Taxonomy" id="155126"/>
    <lineage>
        <taxon>Eukaryota</taxon>
        <taxon>Fungi</taxon>
        <taxon>Dikarya</taxon>
        <taxon>Basidiomycota</taxon>
        <taxon>Ustilaginomycotina</taxon>
        <taxon>Exobasidiomycetes</taxon>
        <taxon>Tilletiales</taxon>
        <taxon>Tilletiaceae</taxon>
        <taxon>Tilletia</taxon>
    </lineage>
</organism>
<dbReference type="Proteomes" id="UP001176521">
    <property type="component" value="Unassembled WGS sequence"/>
</dbReference>
<feature type="region of interest" description="Disordered" evidence="1">
    <location>
        <begin position="247"/>
        <end position="277"/>
    </location>
</feature>
<feature type="compositionally biased region" description="Low complexity" evidence="1">
    <location>
        <begin position="7"/>
        <end position="58"/>
    </location>
</feature>
<feature type="compositionally biased region" description="Polar residues" evidence="1">
    <location>
        <begin position="249"/>
        <end position="258"/>
    </location>
</feature>
<dbReference type="AlphaFoldDB" id="A0AAN6JHL5"/>
<feature type="compositionally biased region" description="Acidic residues" evidence="1">
    <location>
        <begin position="265"/>
        <end position="276"/>
    </location>
</feature>
<dbReference type="EMBL" id="JAPDMQ010000678">
    <property type="protein sequence ID" value="KAK0521380.1"/>
    <property type="molecule type" value="Genomic_DNA"/>
</dbReference>
<sequence>MHRARAKVAVVVKTSGRKSVPPSDSAASAAATHASVKSGTGSGPTSSSATSSVPDSSAFVKRVAMRRATGPKATRSSPQKASAVGPSGALGEDVGDAASDDDDQPADRGDTPARAVSPVRSTRSSQAEADVSGADRNGEDLPSPRARGRPAFNGGQLYLPGVSSASSSQRPGRKRVRSSYSSGDEEELTEHEEHDKYEVSTSSPLLSMDHAEHTRVMLGLTLAIKSPEETILSLDSPLLNHALKEARSANAQHAQSPLSSSSSSDNDEDNDEDENDHEPALALFGTSAFVQANVGAAPPTTVGQVLTLETLAIPTLKRARMATGHDECLAQTHEFYTAITGVRLDPSVPYTQEEAEDSYIVWRNEENQRNYKEKKATEPEKALTPPKTLDKMKPGCKVPIWHFLRDAEGNIADSKKINWLREFVRARKQTLLDLHRCKKAEEAKERSEKLLLAKGRTPSAKQCLVSAKYLHVMVTVAGEQIPITVYDALKRDAAVAYPQLGYCNSDWKVSEILVRMTKSERYYRRVKSEPTDAEQTDDESMEVDNDEDNPSAPVSTRLAYTPSRAEVTHTSGSASEKRPVAARTSKKDASRYNALRVVHSPGKM</sequence>
<accession>A0AAN6JHL5</accession>
<name>A0AAN6JHL5_9BASI</name>
<reference evidence="2" key="1">
    <citation type="journal article" date="2023" name="PhytoFront">
        <title>Draft Genome Resources of Seven Strains of Tilletia horrida, Causal Agent of Kernel Smut of Rice.</title>
        <authorList>
            <person name="Khanal S."/>
            <person name="Antony Babu S."/>
            <person name="Zhou X.G."/>
        </authorList>
    </citation>
    <scope>NUCLEOTIDE SEQUENCE</scope>
    <source>
        <strain evidence="2">TX3</strain>
    </source>
</reference>
<gene>
    <name evidence="2" type="ORF">OC842_006797</name>
</gene>
<evidence type="ECO:0000313" key="3">
    <source>
        <dbReference type="Proteomes" id="UP001176521"/>
    </source>
</evidence>
<feature type="compositionally biased region" description="Basic and acidic residues" evidence="1">
    <location>
        <begin position="575"/>
        <end position="590"/>
    </location>
</feature>
<feature type="compositionally biased region" description="Acidic residues" evidence="1">
    <location>
        <begin position="93"/>
        <end position="104"/>
    </location>
</feature>
<protein>
    <submittedName>
        <fullName evidence="2">Uncharacterized protein</fullName>
    </submittedName>
</protein>
<feature type="region of interest" description="Disordered" evidence="1">
    <location>
        <begin position="526"/>
        <end position="604"/>
    </location>
</feature>
<feature type="compositionally biased region" description="Acidic residues" evidence="1">
    <location>
        <begin position="531"/>
        <end position="549"/>
    </location>
</feature>
<proteinExistence type="predicted"/>
<feature type="compositionally biased region" description="Basic and acidic residues" evidence="1">
    <location>
        <begin position="369"/>
        <end position="381"/>
    </location>
</feature>
<feature type="region of interest" description="Disordered" evidence="1">
    <location>
        <begin position="1"/>
        <end position="206"/>
    </location>
</feature>